<dbReference type="SUPFAM" id="SSF52540">
    <property type="entry name" value="P-loop containing nucleoside triphosphate hydrolases"/>
    <property type="match status" value="1"/>
</dbReference>
<comment type="caution">
    <text evidence="1">The sequence shown here is derived from an EMBL/GenBank/DDBJ whole genome shotgun (WGS) entry which is preliminary data.</text>
</comment>
<gene>
    <name evidence="1" type="ORF">KEH51_17090</name>
</gene>
<evidence type="ECO:0000313" key="1">
    <source>
        <dbReference type="EMBL" id="MBR8645274.1"/>
    </source>
</evidence>
<protein>
    <recommendedName>
        <fullName evidence="3">ABC transporter ATP-binding protein</fullName>
    </recommendedName>
</protein>
<evidence type="ECO:0008006" key="3">
    <source>
        <dbReference type="Google" id="ProtNLM"/>
    </source>
</evidence>
<name>A0A941FM31_9BACI</name>
<reference evidence="1" key="1">
    <citation type="submission" date="2021-04" db="EMBL/GenBank/DDBJ databases">
        <title>Whole genome sequencing of Enterococci isolates from hospitalized patients.</title>
        <authorList>
            <person name="Ogoti B.M."/>
            <person name="Onyambu F.G."/>
        </authorList>
    </citation>
    <scope>NUCLEOTIDE SEQUENCE</scope>
    <source>
        <strain evidence="1">242</strain>
    </source>
</reference>
<sequence>MNGLDPNAVLVFKGLIKQYVEMGRTVFFFSTHLLDVAEKICNTVAILKEEKSSCMMRYKI</sequence>
<organism evidence="1 2">
    <name type="scientific">Peribacillus frigoritolerans</name>
    <dbReference type="NCBI Taxonomy" id="450367"/>
    <lineage>
        <taxon>Bacteria</taxon>
        <taxon>Bacillati</taxon>
        <taxon>Bacillota</taxon>
        <taxon>Bacilli</taxon>
        <taxon>Bacillales</taxon>
        <taxon>Bacillaceae</taxon>
        <taxon>Peribacillus</taxon>
    </lineage>
</organism>
<dbReference type="Gene3D" id="3.40.50.300">
    <property type="entry name" value="P-loop containing nucleotide triphosphate hydrolases"/>
    <property type="match status" value="1"/>
</dbReference>
<dbReference type="InterPro" id="IPR027417">
    <property type="entry name" value="P-loop_NTPase"/>
</dbReference>
<dbReference type="Proteomes" id="UP000680045">
    <property type="component" value="Unassembled WGS sequence"/>
</dbReference>
<proteinExistence type="predicted"/>
<evidence type="ECO:0000313" key="2">
    <source>
        <dbReference type="Proteomes" id="UP000680045"/>
    </source>
</evidence>
<dbReference type="EMBL" id="JAGTPW010000031">
    <property type="protein sequence ID" value="MBR8645274.1"/>
    <property type="molecule type" value="Genomic_DNA"/>
</dbReference>
<dbReference type="AlphaFoldDB" id="A0A941FM31"/>
<accession>A0A941FM31</accession>